<name>A0ACC2RA94_9NEOP</name>
<organism evidence="1 2">
    <name type="scientific">Mythimna loreyi</name>
    <dbReference type="NCBI Taxonomy" id="667449"/>
    <lineage>
        <taxon>Eukaryota</taxon>
        <taxon>Metazoa</taxon>
        <taxon>Ecdysozoa</taxon>
        <taxon>Arthropoda</taxon>
        <taxon>Hexapoda</taxon>
        <taxon>Insecta</taxon>
        <taxon>Pterygota</taxon>
        <taxon>Neoptera</taxon>
        <taxon>Endopterygota</taxon>
        <taxon>Lepidoptera</taxon>
        <taxon>Glossata</taxon>
        <taxon>Ditrysia</taxon>
        <taxon>Noctuoidea</taxon>
        <taxon>Noctuidae</taxon>
        <taxon>Noctuinae</taxon>
        <taxon>Hadenini</taxon>
        <taxon>Mythimna</taxon>
    </lineage>
</organism>
<evidence type="ECO:0000313" key="1">
    <source>
        <dbReference type="EMBL" id="KAJ8737670.1"/>
    </source>
</evidence>
<dbReference type="EMBL" id="CM056777">
    <property type="protein sequence ID" value="KAJ8737670.1"/>
    <property type="molecule type" value="Genomic_DNA"/>
</dbReference>
<comment type="caution">
    <text evidence="1">The sequence shown here is derived from an EMBL/GenBank/DDBJ whole genome shotgun (WGS) entry which is preliminary data.</text>
</comment>
<accession>A0ACC2RA94</accession>
<evidence type="ECO:0000313" key="2">
    <source>
        <dbReference type="Proteomes" id="UP001231649"/>
    </source>
</evidence>
<protein>
    <submittedName>
        <fullName evidence="1">Uncharacterized protein</fullName>
    </submittedName>
</protein>
<dbReference type="Proteomes" id="UP001231649">
    <property type="component" value="Chromosome 1"/>
</dbReference>
<keyword evidence="2" id="KW-1185">Reference proteome</keyword>
<gene>
    <name evidence="1" type="ORF">PYW08_000265</name>
</gene>
<proteinExistence type="predicted"/>
<reference evidence="1" key="1">
    <citation type="submission" date="2023-03" db="EMBL/GenBank/DDBJ databases">
        <title>Chromosome-level genomes of two armyworms, Mythimna separata and Mythimna loreyi, provide insights into the biosynthesis and reception of sex pheromones.</title>
        <authorList>
            <person name="Zhao H."/>
        </authorList>
    </citation>
    <scope>NUCLEOTIDE SEQUENCE</scope>
    <source>
        <strain evidence="1">BeijingLab</strain>
    </source>
</reference>
<sequence>MLSMKLPNLLVVLVIGIFSLDVTTATDNLDETLRQALFLVELLKTDFTQMLREKIDTANSTEEENSTCSAPLDDFNTTISMNGTEVTASGMSSTPVVSATPPPLYTPPPSMPYTPPPSIPAGAQSMMLNIPPGAPIITPDTPPGAPMIMPNTQPGAPIMIPNMRAGPPMLMQNTPPGAPMIMPISSPGAPMMMPISSPGAPMIMPNAPPGAPMMMPNTPPGAAMMMPYANWAAVPMPPPAPAGPSRRNFQDENIRFPYTFNRRRMIPDYYYYDSPFQSRGNFRRFGNDPTNDLVNTPATSQAQTTTSVPSTASEATTLNVGETTASASSLNITKSELSTSIPLTNLTNQTIAATTESPNLSNVSISDSGNQTILQTSSANQTILQANFTNQIILQTNSTNQTVVQSNSTNQFILPANSAKQSSDPAEQAVNKDQIVTATGKSVRSSLKSTKKKRRTTKRPKLRKNKPKSMKSKPHKKVKQRKRVPASKDITTPQNTNGKKNHHNVRNLQLRQHPTEDDLQIPQKASELDNIAENEMTQLALELENEFNDNDNRADNSNGEGIDKSKITEKITSSKRTTMKVFLKGSSRIPVPFPENNAFCYFYPKNSLCGANM</sequence>